<evidence type="ECO:0000313" key="1">
    <source>
        <dbReference type="EMBL" id="OQS53746.1"/>
    </source>
</evidence>
<comment type="caution">
    <text evidence="1">The sequence shown here is derived from an EMBL/GenBank/DDBJ whole genome shotgun (WGS) entry which is preliminary data.</text>
</comment>
<reference evidence="1 2" key="1">
    <citation type="journal article" date="2017" name="Environ. Microbiol.">
        <title>Decay of the glycolytic pathway and adaptation to intranuclear parasitism within Enterocytozoonidae microsporidia.</title>
        <authorList>
            <person name="Wiredu Boakye D."/>
            <person name="Jaroenlak P."/>
            <person name="Prachumwat A."/>
            <person name="Williams T.A."/>
            <person name="Bateman K.S."/>
            <person name="Itsathitphaisarn O."/>
            <person name="Sritunyalucksana K."/>
            <person name="Paszkiewicz K.H."/>
            <person name="Moore K.A."/>
            <person name="Stentiford G.D."/>
            <person name="Williams B.A."/>
        </authorList>
    </citation>
    <scope>NUCLEOTIDE SEQUENCE [LARGE SCALE GENOMIC DNA]</scope>
    <source>
        <strain evidence="1 2">TH1</strain>
    </source>
</reference>
<proteinExistence type="predicted"/>
<evidence type="ECO:0000313" key="2">
    <source>
        <dbReference type="Proteomes" id="UP000192758"/>
    </source>
</evidence>
<dbReference type="VEuPathDB" id="MicrosporidiaDB:EHP00_1961"/>
<gene>
    <name evidence="1" type="ORF">EHP00_1961</name>
</gene>
<dbReference type="EMBL" id="MNPJ01000026">
    <property type="protein sequence ID" value="OQS53746.1"/>
    <property type="molecule type" value="Genomic_DNA"/>
</dbReference>
<name>A0A1W0E3D6_9MICR</name>
<sequence>MLFIHKIIVLCEMLVKKGTSITVKPNTLIKAYVTINIPFYYNRNAFILYSKELSKYKKYFYSYEFYINKNTEVLIDNQKVNTITKTKINIKEANISIPYQDRNTNTNNNTSKTTNTNIVIYLISNNSFHVSSDKYKYNIKNKELLEYKEINKIPLTCKNDLFYTSINLKGQELYKIVTNSKNEIKKVSDIIVDDITVDSLKLYNSKNDQSVSFNVLCLHIEQLNKIGKTFSFEFYITNEDALLKVKEDTTFKLNNTTNDSNNSNNDISISDDTDESFNNLQLKLHKNSSDESTESNVKDNSNKSNNLFFIILCITLLINI</sequence>
<dbReference type="Proteomes" id="UP000192758">
    <property type="component" value="Unassembled WGS sequence"/>
</dbReference>
<keyword evidence="2" id="KW-1185">Reference proteome</keyword>
<dbReference type="AlphaFoldDB" id="A0A1W0E3D6"/>
<organism evidence="1 2">
    <name type="scientific">Ecytonucleospora hepatopenaei</name>
    <dbReference type="NCBI Taxonomy" id="646526"/>
    <lineage>
        <taxon>Eukaryota</taxon>
        <taxon>Fungi</taxon>
        <taxon>Fungi incertae sedis</taxon>
        <taxon>Microsporidia</taxon>
        <taxon>Enterocytozoonidae</taxon>
        <taxon>Ecytonucleospora</taxon>
    </lineage>
</organism>
<protein>
    <submittedName>
        <fullName evidence="1">Uncharacterized protein</fullName>
    </submittedName>
</protein>
<accession>A0A1W0E3D6</accession>